<dbReference type="GO" id="GO:0016853">
    <property type="term" value="F:isomerase activity"/>
    <property type="evidence" value="ECO:0007669"/>
    <property type="project" value="UniProtKB-KW"/>
</dbReference>
<dbReference type="SUPFAM" id="SSF55120">
    <property type="entry name" value="Pseudouridine synthase"/>
    <property type="match status" value="1"/>
</dbReference>
<dbReference type="Pfam" id="PF00849">
    <property type="entry name" value="PseudoU_synth_2"/>
    <property type="match status" value="1"/>
</dbReference>
<comment type="caution">
    <text evidence="6">The sequence shown here is derived from an EMBL/GenBank/DDBJ whole genome shotgun (WGS) entry which is preliminary data.</text>
</comment>
<evidence type="ECO:0000313" key="6">
    <source>
        <dbReference type="EMBL" id="MFD2679721.1"/>
    </source>
</evidence>
<dbReference type="InterPro" id="IPR020103">
    <property type="entry name" value="PsdUridine_synth_cat_dom_sf"/>
</dbReference>
<dbReference type="Proteomes" id="UP001597506">
    <property type="component" value="Unassembled WGS sequence"/>
</dbReference>
<proteinExistence type="inferred from homology"/>
<name>A0ABW5RM49_9BACI</name>
<evidence type="ECO:0000256" key="2">
    <source>
        <dbReference type="ARBA" id="ARBA00010876"/>
    </source>
</evidence>
<keyword evidence="7" id="KW-1185">Reference proteome</keyword>
<dbReference type="InterPro" id="IPR006145">
    <property type="entry name" value="PsdUridine_synth_RsuA/RluA"/>
</dbReference>
<dbReference type="PANTHER" id="PTHR21600:SF35">
    <property type="entry name" value="PSEUDOURIDINE SYNTHASE"/>
    <property type="match status" value="1"/>
</dbReference>
<evidence type="ECO:0000256" key="4">
    <source>
        <dbReference type="RuleBase" id="RU362028"/>
    </source>
</evidence>
<evidence type="ECO:0000256" key="1">
    <source>
        <dbReference type="ARBA" id="ARBA00000073"/>
    </source>
</evidence>
<comment type="catalytic activity">
    <reaction evidence="1 4">
        <text>a uridine in RNA = a pseudouridine in RNA</text>
        <dbReference type="Rhea" id="RHEA:48348"/>
        <dbReference type="Rhea" id="RHEA-COMP:12068"/>
        <dbReference type="Rhea" id="RHEA-COMP:12069"/>
        <dbReference type="ChEBI" id="CHEBI:65314"/>
        <dbReference type="ChEBI" id="CHEBI:65315"/>
    </reaction>
</comment>
<comment type="similarity">
    <text evidence="2 4">Belongs to the pseudouridine synthase RluA family.</text>
</comment>
<protein>
    <recommendedName>
        <fullName evidence="4">Pseudouridine synthase</fullName>
        <ecNumber evidence="4">5.4.99.-</ecNumber>
    </recommendedName>
</protein>
<dbReference type="EMBL" id="JBHUMF010000008">
    <property type="protein sequence ID" value="MFD2679721.1"/>
    <property type="molecule type" value="Genomic_DNA"/>
</dbReference>
<dbReference type="PROSITE" id="PS50889">
    <property type="entry name" value="S4"/>
    <property type="match status" value="1"/>
</dbReference>
<organism evidence="6 7">
    <name type="scientific">Bacillus seohaeanensis</name>
    <dbReference type="NCBI Taxonomy" id="284580"/>
    <lineage>
        <taxon>Bacteria</taxon>
        <taxon>Bacillati</taxon>
        <taxon>Bacillota</taxon>
        <taxon>Bacilli</taxon>
        <taxon>Bacillales</taxon>
        <taxon>Bacillaceae</taxon>
        <taxon>Bacillus</taxon>
    </lineage>
</organism>
<dbReference type="EC" id="5.4.99.-" evidence="4"/>
<dbReference type="PANTHER" id="PTHR21600">
    <property type="entry name" value="MITOCHONDRIAL RNA PSEUDOURIDINE SYNTHASE"/>
    <property type="match status" value="1"/>
</dbReference>
<dbReference type="RefSeq" id="WP_377932583.1">
    <property type="nucleotide sequence ID" value="NZ_JBHUMF010000008.1"/>
</dbReference>
<sequence length="301" mass="34603">MKRYTLRWNIEKEDSGKWVRQFLQEQLISKRTLTAIKHDGGFISVNGEEVNVRYPLKVGEILKVVFPPERRSEGVIPEEIPVDIIYEDDDILICDKPAGMNTIPSGDRPYGNLVNALTSYYEHEEIASTVHIVTRLDRNTSGLVLVAKHRHVHHLFSLQQKERGIKRRYEAFAEGCFTNELGTINKNIGRKESSIIEREVREDGQYACTHYRVLRQKEHFAHLILQLETGRTHQIRVHLASIGHPLVGDDLYGGSLALLSRQALHCVSLGFFHPVQKKWMQFKSMLPSDLSSLLNEQTKRD</sequence>
<evidence type="ECO:0000256" key="3">
    <source>
        <dbReference type="PROSITE-ProRule" id="PRU00182"/>
    </source>
</evidence>
<dbReference type="NCBIfam" id="TIGR00005">
    <property type="entry name" value="rluA_subfam"/>
    <property type="match status" value="1"/>
</dbReference>
<comment type="function">
    <text evidence="4">Responsible for synthesis of pseudouridine from uracil.</text>
</comment>
<dbReference type="InterPro" id="IPR006224">
    <property type="entry name" value="PsdUridine_synth_RluA-like_CS"/>
</dbReference>
<gene>
    <name evidence="6" type="ORF">ACFSUL_03035</name>
</gene>
<keyword evidence="3" id="KW-0694">RNA-binding</keyword>
<dbReference type="InterPro" id="IPR050188">
    <property type="entry name" value="RluA_PseudoU_synthase"/>
</dbReference>
<accession>A0ABW5RM49</accession>
<dbReference type="CDD" id="cd02869">
    <property type="entry name" value="PseudoU_synth_RluA_like"/>
    <property type="match status" value="1"/>
</dbReference>
<feature type="domain" description="Pseudouridine synthase RsuA/RluA-like" evidence="5">
    <location>
        <begin position="90"/>
        <end position="241"/>
    </location>
</feature>
<keyword evidence="4 6" id="KW-0413">Isomerase</keyword>
<dbReference type="Gene3D" id="3.30.2350.10">
    <property type="entry name" value="Pseudouridine synthase"/>
    <property type="match status" value="1"/>
</dbReference>
<dbReference type="InterPro" id="IPR006225">
    <property type="entry name" value="PsdUridine_synth_RluC/D"/>
</dbReference>
<reference evidence="7" key="1">
    <citation type="journal article" date="2019" name="Int. J. Syst. Evol. Microbiol.">
        <title>The Global Catalogue of Microorganisms (GCM) 10K type strain sequencing project: providing services to taxonomists for standard genome sequencing and annotation.</title>
        <authorList>
            <consortium name="The Broad Institute Genomics Platform"/>
            <consortium name="The Broad Institute Genome Sequencing Center for Infectious Disease"/>
            <person name="Wu L."/>
            <person name="Ma J."/>
        </authorList>
    </citation>
    <scope>NUCLEOTIDE SEQUENCE [LARGE SCALE GENOMIC DNA]</scope>
    <source>
        <strain evidence="7">KCTC 3913</strain>
    </source>
</reference>
<evidence type="ECO:0000259" key="5">
    <source>
        <dbReference type="Pfam" id="PF00849"/>
    </source>
</evidence>
<evidence type="ECO:0000313" key="7">
    <source>
        <dbReference type="Proteomes" id="UP001597506"/>
    </source>
</evidence>
<dbReference type="PROSITE" id="PS01129">
    <property type="entry name" value="PSI_RLU"/>
    <property type="match status" value="1"/>
</dbReference>